<dbReference type="Proteomes" id="UP001196413">
    <property type="component" value="Unassembled WGS sequence"/>
</dbReference>
<keyword evidence="1" id="KW-1133">Transmembrane helix</keyword>
<feature type="transmembrane region" description="Helical" evidence="1">
    <location>
        <begin position="55"/>
        <end position="76"/>
    </location>
</feature>
<comment type="caution">
    <text evidence="2">The sequence shown here is derived from an EMBL/GenBank/DDBJ whole genome shotgun (WGS) entry which is preliminary data.</text>
</comment>
<protein>
    <submittedName>
        <fullName evidence="2">Uncharacterized protein</fullName>
    </submittedName>
</protein>
<proteinExistence type="predicted"/>
<keyword evidence="1" id="KW-0472">Membrane</keyword>
<evidence type="ECO:0000313" key="3">
    <source>
        <dbReference type="Proteomes" id="UP001196413"/>
    </source>
</evidence>
<keyword evidence="1" id="KW-0812">Transmembrane</keyword>
<accession>A0AAD5MPS2</accession>
<organism evidence="2 3">
    <name type="scientific">Parelaphostrongylus tenuis</name>
    <name type="common">Meningeal worm</name>
    <dbReference type="NCBI Taxonomy" id="148309"/>
    <lineage>
        <taxon>Eukaryota</taxon>
        <taxon>Metazoa</taxon>
        <taxon>Ecdysozoa</taxon>
        <taxon>Nematoda</taxon>
        <taxon>Chromadorea</taxon>
        <taxon>Rhabditida</taxon>
        <taxon>Rhabditina</taxon>
        <taxon>Rhabditomorpha</taxon>
        <taxon>Strongyloidea</taxon>
        <taxon>Metastrongylidae</taxon>
        <taxon>Parelaphostrongylus</taxon>
    </lineage>
</organism>
<sequence>MDINTELQIKAEPYNPLASSSAFLHPSIMGIIGEAFFIVPLAFPSLPTGGHQVKYLLSYCIVPVAIHNSPLIHRVFRRH</sequence>
<gene>
    <name evidence="2" type="ORF">KIN20_018386</name>
</gene>
<keyword evidence="3" id="KW-1185">Reference proteome</keyword>
<reference evidence="2" key="1">
    <citation type="submission" date="2021-06" db="EMBL/GenBank/DDBJ databases">
        <title>Parelaphostrongylus tenuis whole genome reference sequence.</title>
        <authorList>
            <person name="Garwood T.J."/>
            <person name="Larsen P.A."/>
            <person name="Fountain-Jones N.M."/>
            <person name="Garbe J.R."/>
            <person name="Macchietto M.G."/>
            <person name="Kania S.A."/>
            <person name="Gerhold R.W."/>
            <person name="Richards J.E."/>
            <person name="Wolf T.M."/>
        </authorList>
    </citation>
    <scope>NUCLEOTIDE SEQUENCE</scope>
    <source>
        <strain evidence="2">MNPRO001-30</strain>
        <tissue evidence="2">Meninges</tissue>
    </source>
</reference>
<dbReference type="EMBL" id="JAHQIW010003652">
    <property type="protein sequence ID" value="KAJ1359613.1"/>
    <property type="molecule type" value="Genomic_DNA"/>
</dbReference>
<feature type="transmembrane region" description="Helical" evidence="1">
    <location>
        <begin position="21"/>
        <end position="43"/>
    </location>
</feature>
<dbReference type="AlphaFoldDB" id="A0AAD5MPS2"/>
<evidence type="ECO:0000313" key="2">
    <source>
        <dbReference type="EMBL" id="KAJ1359613.1"/>
    </source>
</evidence>
<evidence type="ECO:0000256" key="1">
    <source>
        <dbReference type="SAM" id="Phobius"/>
    </source>
</evidence>
<name>A0AAD5MPS2_PARTN</name>